<evidence type="ECO:0000313" key="1">
    <source>
        <dbReference type="EMBL" id="EDL80939.1"/>
    </source>
</evidence>
<dbReference type="EMBL" id="CH473968">
    <property type="protein sequence ID" value="EDL80939.1"/>
    <property type="molecule type" value="Genomic_DNA"/>
</dbReference>
<sequence>MTCFFISQDIIDVLFPSTVPVGAW</sequence>
<dbReference type="AlphaFoldDB" id="A6ITN8"/>
<reference evidence="2" key="1">
    <citation type="submission" date="2005-09" db="EMBL/GenBank/DDBJ databases">
        <authorList>
            <person name="Mural R.J."/>
            <person name="Li P.W."/>
            <person name="Adams M.D."/>
            <person name="Amanatides P.G."/>
            <person name="Baden-Tillson H."/>
            <person name="Barnstead M."/>
            <person name="Chin S.H."/>
            <person name="Dew I."/>
            <person name="Evans C.A."/>
            <person name="Ferriera S."/>
            <person name="Flanigan M."/>
            <person name="Fosler C."/>
            <person name="Glodek A."/>
            <person name="Gu Z."/>
            <person name="Holt R.A."/>
            <person name="Jennings D."/>
            <person name="Kraft C.L."/>
            <person name="Lu F."/>
            <person name="Nguyen T."/>
            <person name="Nusskern D.R."/>
            <person name="Pfannkoch C.M."/>
            <person name="Sitter C."/>
            <person name="Sutton G.G."/>
            <person name="Venter J.C."/>
            <person name="Wang Z."/>
            <person name="Woodage T."/>
            <person name="Zheng X.H."/>
            <person name="Zhong F."/>
        </authorList>
    </citation>
    <scope>NUCLEOTIDE SEQUENCE [LARGE SCALE GENOMIC DNA]</scope>
    <source>
        <strain>BN</strain>
        <strain evidence="2">Sprague-Dawley</strain>
    </source>
</reference>
<dbReference type="Proteomes" id="UP000234681">
    <property type="component" value="Chromosome 5"/>
</dbReference>
<proteinExistence type="predicted"/>
<organism evidence="1 2">
    <name type="scientific">Rattus norvegicus</name>
    <name type="common">Rat</name>
    <dbReference type="NCBI Taxonomy" id="10116"/>
    <lineage>
        <taxon>Eukaryota</taxon>
        <taxon>Metazoa</taxon>
        <taxon>Chordata</taxon>
        <taxon>Craniata</taxon>
        <taxon>Vertebrata</taxon>
        <taxon>Euteleostomi</taxon>
        <taxon>Mammalia</taxon>
        <taxon>Eutheria</taxon>
        <taxon>Euarchontoglires</taxon>
        <taxon>Glires</taxon>
        <taxon>Rodentia</taxon>
        <taxon>Myomorpha</taxon>
        <taxon>Muroidea</taxon>
        <taxon>Muridae</taxon>
        <taxon>Murinae</taxon>
        <taxon>Rattus</taxon>
    </lineage>
</organism>
<accession>A6ITN8</accession>
<protein>
    <submittedName>
        <fullName evidence="1">RCG30968</fullName>
    </submittedName>
</protein>
<gene>
    <name evidence="1" type="ORF">rCG_30968</name>
</gene>
<name>A6ITN8_RAT</name>
<evidence type="ECO:0000313" key="2">
    <source>
        <dbReference type="Proteomes" id="UP000234681"/>
    </source>
</evidence>